<sequence>MSGRCRARSLGSWQVRCTLHARSIRSSGRGRHQCNQGTVPCSQSQGEQGVWCFHFIAASTASMMVAWYFLSPDAKGAYNMCYIIPMLLGLACLTSGLSLMLLSQNILNLQEDLVVDVQLVASKWLSLLCSILPVLTLLSSLVLSGYVYRYIGLIILGLVMTPLALL</sequence>
<keyword evidence="1" id="KW-0472">Membrane</keyword>
<proteinExistence type="predicted"/>
<reference evidence="2 3" key="1">
    <citation type="journal article" date="2009" name="Nature">
        <title>The Sorghum bicolor genome and the diversification of grasses.</title>
        <authorList>
            <person name="Paterson A.H."/>
            <person name="Bowers J.E."/>
            <person name="Bruggmann R."/>
            <person name="Dubchak I."/>
            <person name="Grimwood J."/>
            <person name="Gundlach H."/>
            <person name="Haberer G."/>
            <person name="Hellsten U."/>
            <person name="Mitros T."/>
            <person name="Poliakov A."/>
            <person name="Schmutz J."/>
            <person name="Spannagl M."/>
            <person name="Tang H."/>
            <person name="Wang X."/>
            <person name="Wicker T."/>
            <person name="Bharti A.K."/>
            <person name="Chapman J."/>
            <person name="Feltus F.A."/>
            <person name="Gowik U."/>
            <person name="Grigoriev I.V."/>
            <person name="Lyons E."/>
            <person name="Maher C.A."/>
            <person name="Martis M."/>
            <person name="Narechania A."/>
            <person name="Otillar R.P."/>
            <person name="Penning B.W."/>
            <person name="Salamov A.A."/>
            <person name="Wang Y."/>
            <person name="Zhang L."/>
            <person name="Carpita N.C."/>
            <person name="Freeling M."/>
            <person name="Gingle A.R."/>
            <person name="Hash C.T."/>
            <person name="Keller B."/>
            <person name="Klein P."/>
            <person name="Kresovich S."/>
            <person name="McCann M.C."/>
            <person name="Ming R."/>
            <person name="Peterson D.G."/>
            <person name="Mehboob-ur-Rahman"/>
            <person name="Ware D."/>
            <person name="Westhoff P."/>
            <person name="Mayer K.F."/>
            <person name="Messing J."/>
            <person name="Rokhsar D.S."/>
        </authorList>
    </citation>
    <scope>NUCLEOTIDE SEQUENCE [LARGE SCALE GENOMIC DNA]</scope>
    <source>
        <strain evidence="3">cv. BTx623</strain>
    </source>
</reference>
<dbReference type="Gramene" id="OQU76623">
    <property type="protein sequence ID" value="OQU76623"/>
    <property type="gene ID" value="SORBI_3010G175350"/>
</dbReference>
<feature type="transmembrane region" description="Helical" evidence="1">
    <location>
        <begin position="82"/>
        <end position="103"/>
    </location>
</feature>
<evidence type="ECO:0000256" key="1">
    <source>
        <dbReference type="SAM" id="Phobius"/>
    </source>
</evidence>
<organism evidence="2 3">
    <name type="scientific">Sorghum bicolor</name>
    <name type="common">Sorghum</name>
    <name type="synonym">Sorghum vulgare</name>
    <dbReference type="NCBI Taxonomy" id="4558"/>
    <lineage>
        <taxon>Eukaryota</taxon>
        <taxon>Viridiplantae</taxon>
        <taxon>Streptophyta</taxon>
        <taxon>Embryophyta</taxon>
        <taxon>Tracheophyta</taxon>
        <taxon>Spermatophyta</taxon>
        <taxon>Magnoliopsida</taxon>
        <taxon>Liliopsida</taxon>
        <taxon>Poales</taxon>
        <taxon>Poaceae</taxon>
        <taxon>PACMAD clade</taxon>
        <taxon>Panicoideae</taxon>
        <taxon>Andropogonodae</taxon>
        <taxon>Andropogoneae</taxon>
        <taxon>Sorghinae</taxon>
        <taxon>Sorghum</taxon>
    </lineage>
</organism>
<keyword evidence="1" id="KW-1133">Transmembrane helix</keyword>
<feature type="transmembrane region" description="Helical" evidence="1">
    <location>
        <begin position="124"/>
        <end position="141"/>
    </location>
</feature>
<feature type="transmembrane region" description="Helical" evidence="1">
    <location>
        <begin position="50"/>
        <end position="70"/>
    </location>
</feature>
<evidence type="ECO:0000313" key="3">
    <source>
        <dbReference type="Proteomes" id="UP000000768"/>
    </source>
</evidence>
<reference evidence="3" key="2">
    <citation type="journal article" date="2018" name="Plant J.">
        <title>The Sorghum bicolor reference genome: improved assembly, gene annotations, a transcriptome atlas, and signatures of genome organization.</title>
        <authorList>
            <person name="McCormick R.F."/>
            <person name="Truong S.K."/>
            <person name="Sreedasyam A."/>
            <person name="Jenkins J."/>
            <person name="Shu S."/>
            <person name="Sims D."/>
            <person name="Kennedy M."/>
            <person name="Amirebrahimi M."/>
            <person name="Weers B.D."/>
            <person name="McKinley B."/>
            <person name="Mattison A."/>
            <person name="Morishige D.T."/>
            <person name="Grimwood J."/>
            <person name="Schmutz J."/>
            <person name="Mullet J.E."/>
        </authorList>
    </citation>
    <scope>NUCLEOTIDE SEQUENCE [LARGE SCALE GENOMIC DNA]</scope>
    <source>
        <strain evidence="3">cv. BTx623</strain>
    </source>
</reference>
<feature type="transmembrane region" description="Helical" evidence="1">
    <location>
        <begin position="147"/>
        <end position="165"/>
    </location>
</feature>
<keyword evidence="3" id="KW-1185">Reference proteome</keyword>
<accession>A0A1W0VTK9</accession>
<keyword evidence="1" id="KW-0812">Transmembrane</keyword>
<dbReference type="InParanoid" id="A0A1W0VTK9"/>
<dbReference type="EMBL" id="CM000769">
    <property type="protein sequence ID" value="OQU76623.1"/>
    <property type="molecule type" value="Genomic_DNA"/>
</dbReference>
<name>A0A1W0VTK9_SORBI</name>
<protein>
    <submittedName>
        <fullName evidence="2">Uncharacterized protein</fullName>
    </submittedName>
</protein>
<gene>
    <name evidence="2" type="ORF">SORBI_3010G175350</name>
</gene>
<dbReference type="Proteomes" id="UP000000768">
    <property type="component" value="Chromosome 10"/>
</dbReference>
<evidence type="ECO:0000313" key="2">
    <source>
        <dbReference type="EMBL" id="OQU76623.1"/>
    </source>
</evidence>
<dbReference type="AlphaFoldDB" id="A0A1W0VTK9"/>